<evidence type="ECO:0000313" key="1">
    <source>
        <dbReference type="EMBL" id="KJH53721.1"/>
    </source>
</evidence>
<accession>A0A0D8YGB8</accession>
<dbReference type="Proteomes" id="UP000053766">
    <property type="component" value="Unassembled WGS sequence"/>
</dbReference>
<gene>
    <name evidence="1" type="ORF">DICVIV_00150</name>
</gene>
<proteinExistence type="predicted"/>
<dbReference type="EMBL" id="KN716150">
    <property type="protein sequence ID" value="KJH53721.1"/>
    <property type="molecule type" value="Genomic_DNA"/>
</dbReference>
<protein>
    <submittedName>
        <fullName evidence="1">Uncharacterized protein</fullName>
    </submittedName>
</protein>
<reference evidence="1 2" key="1">
    <citation type="submission" date="2013-11" db="EMBL/GenBank/DDBJ databases">
        <title>Draft genome of the bovine lungworm Dictyocaulus viviparus.</title>
        <authorList>
            <person name="Mitreva M."/>
        </authorList>
    </citation>
    <scope>NUCLEOTIDE SEQUENCE [LARGE SCALE GENOMIC DNA]</scope>
    <source>
        <strain evidence="1 2">HannoverDv2000</strain>
    </source>
</reference>
<dbReference type="OrthoDB" id="5875720at2759"/>
<evidence type="ECO:0000313" key="2">
    <source>
        <dbReference type="Proteomes" id="UP000053766"/>
    </source>
</evidence>
<dbReference type="AlphaFoldDB" id="A0A0D8YGB8"/>
<sequence>MQQASFPPSDMFRSSPKIYTAPEPTRIQMIPQQYALITRTLQYPFMTNFQKSTTIQKNTSTFVSKEQLLNNHHLEPIYDKKTSDNNNPLKFTANRSIRTARHLGFYKLEHNQDSIVIDSSARECNEWSIFGVTLPTQLHVKCHCFITNS</sequence>
<reference evidence="2" key="2">
    <citation type="journal article" date="2016" name="Sci. Rep.">
        <title>Dictyocaulus viviparus genome, variome and transcriptome elucidate lungworm biology and support future intervention.</title>
        <authorList>
            <person name="McNulty S.N."/>
            <person name="Strube C."/>
            <person name="Rosa B.A."/>
            <person name="Martin J.C."/>
            <person name="Tyagi R."/>
            <person name="Choi Y.J."/>
            <person name="Wang Q."/>
            <person name="Hallsworth Pepin K."/>
            <person name="Zhang X."/>
            <person name="Ozersky P."/>
            <person name="Wilson R.K."/>
            <person name="Sternberg P.W."/>
            <person name="Gasser R.B."/>
            <person name="Mitreva M."/>
        </authorList>
    </citation>
    <scope>NUCLEOTIDE SEQUENCE [LARGE SCALE GENOMIC DNA]</scope>
    <source>
        <strain evidence="2">HannoverDv2000</strain>
    </source>
</reference>
<keyword evidence="2" id="KW-1185">Reference proteome</keyword>
<organism evidence="1 2">
    <name type="scientific">Dictyocaulus viviparus</name>
    <name type="common">Bovine lungworm</name>
    <dbReference type="NCBI Taxonomy" id="29172"/>
    <lineage>
        <taxon>Eukaryota</taxon>
        <taxon>Metazoa</taxon>
        <taxon>Ecdysozoa</taxon>
        <taxon>Nematoda</taxon>
        <taxon>Chromadorea</taxon>
        <taxon>Rhabditida</taxon>
        <taxon>Rhabditina</taxon>
        <taxon>Rhabditomorpha</taxon>
        <taxon>Strongyloidea</taxon>
        <taxon>Metastrongylidae</taxon>
        <taxon>Dictyocaulus</taxon>
    </lineage>
</organism>
<name>A0A0D8YGB8_DICVI</name>